<reference evidence="6" key="1">
    <citation type="submission" date="2015-06" db="EMBL/GenBank/DDBJ databases">
        <authorList>
            <person name="Liu B."/>
            <person name="Wang J."/>
            <person name="Zhu Y."/>
            <person name="Liu G."/>
            <person name="Chen Q."/>
            <person name="Zheng C."/>
            <person name="Che J."/>
            <person name="Ge C."/>
            <person name="Shi H."/>
            <person name="Pan Z."/>
            <person name="Liu X."/>
        </authorList>
    </citation>
    <scope>NUCLEOTIDE SEQUENCE [LARGE SCALE GENOMIC DNA]</scope>
    <source>
        <strain evidence="6">DSM 16346</strain>
    </source>
</reference>
<evidence type="ECO:0000256" key="4">
    <source>
        <dbReference type="SAM" id="SignalP"/>
    </source>
</evidence>
<name>A0A0J6CLH8_9BACL</name>
<evidence type="ECO:0000313" key="6">
    <source>
        <dbReference type="EMBL" id="KMM37086.1"/>
    </source>
</evidence>
<feature type="signal peptide" evidence="4">
    <location>
        <begin position="1"/>
        <end position="21"/>
    </location>
</feature>
<dbReference type="Proteomes" id="UP000035996">
    <property type="component" value="Unassembled WGS sequence"/>
</dbReference>
<feature type="coiled-coil region" evidence="1">
    <location>
        <begin position="182"/>
        <end position="209"/>
    </location>
</feature>
<dbReference type="OrthoDB" id="5381491at2"/>
<accession>A0A0J6CLH8</accession>
<feature type="region of interest" description="Disordered" evidence="2">
    <location>
        <begin position="23"/>
        <end position="60"/>
    </location>
</feature>
<evidence type="ECO:0000256" key="3">
    <source>
        <dbReference type="SAM" id="Phobius"/>
    </source>
</evidence>
<feature type="transmembrane region" description="Helical" evidence="3">
    <location>
        <begin position="259"/>
        <end position="281"/>
    </location>
</feature>
<keyword evidence="7" id="KW-1185">Reference proteome</keyword>
<feature type="chain" id="PRO_5005268935" description="DUF4349 domain-containing protein" evidence="4">
    <location>
        <begin position="22"/>
        <end position="294"/>
    </location>
</feature>
<evidence type="ECO:0000313" key="7">
    <source>
        <dbReference type="Proteomes" id="UP000035996"/>
    </source>
</evidence>
<dbReference type="Gene3D" id="3.40.50.300">
    <property type="entry name" value="P-loop containing nucleotide triphosphate hydrolases"/>
    <property type="match status" value="1"/>
</dbReference>
<dbReference type="Pfam" id="PF14257">
    <property type="entry name" value="DUF4349"/>
    <property type="match status" value="1"/>
</dbReference>
<dbReference type="EMBL" id="LELK01000004">
    <property type="protein sequence ID" value="KMM37086.1"/>
    <property type="molecule type" value="Genomic_DNA"/>
</dbReference>
<protein>
    <recommendedName>
        <fullName evidence="5">DUF4349 domain-containing protein</fullName>
    </recommendedName>
</protein>
<dbReference type="RefSeq" id="WP_048311869.1">
    <property type="nucleotide sequence ID" value="NZ_CP119526.1"/>
</dbReference>
<dbReference type="InterPro" id="IPR025645">
    <property type="entry name" value="DUF4349"/>
</dbReference>
<keyword evidence="1" id="KW-0175">Coiled coil</keyword>
<evidence type="ECO:0000256" key="2">
    <source>
        <dbReference type="SAM" id="MobiDB-lite"/>
    </source>
</evidence>
<dbReference type="PROSITE" id="PS51257">
    <property type="entry name" value="PROKAR_LIPOPROTEIN"/>
    <property type="match status" value="1"/>
</dbReference>
<comment type="caution">
    <text evidence="6">The sequence shown here is derived from an EMBL/GenBank/DDBJ whole genome shotgun (WGS) entry which is preliminary data.</text>
</comment>
<sequence length="294" mass="32665">MGRWILCFSMIFLLLTGCSSTDEHSSESADMAGSDHSASKIEEAPNEDSQLQGSESSQLSPLQAERKVVFNANLSLTVEDLPQATDKLNELTTSYKGYVVEESTYTEGESVLGSMTVRIPQGQFYAFLDQAESIGKGVSQKSITGADVTEQYIDLNSRLKAKEAVMKRLQGFLDDATKTEDLLSISNDLSRIQEEIEQLKGQINYLDNQSEFSTVTLSLEQEKITVPTFAENEFSTFTEAKKLFMTTANGLLSFGSKSIVFLIGLSPIFLPLLAVSLFFYIRYRKKTKKVDQNL</sequence>
<organism evidence="6 7">
    <name type="scientific">Guptibacillus hwajinpoensis</name>
    <dbReference type="NCBI Taxonomy" id="208199"/>
    <lineage>
        <taxon>Bacteria</taxon>
        <taxon>Bacillati</taxon>
        <taxon>Bacillota</taxon>
        <taxon>Bacilli</taxon>
        <taxon>Bacillales</taxon>
        <taxon>Guptibacillaceae</taxon>
        <taxon>Guptibacillus</taxon>
    </lineage>
</organism>
<evidence type="ECO:0000256" key="1">
    <source>
        <dbReference type="SAM" id="Coils"/>
    </source>
</evidence>
<evidence type="ECO:0000259" key="5">
    <source>
        <dbReference type="Pfam" id="PF14257"/>
    </source>
</evidence>
<feature type="compositionally biased region" description="Low complexity" evidence="2">
    <location>
        <begin position="49"/>
        <end position="60"/>
    </location>
</feature>
<gene>
    <name evidence="6" type="ORF">AB986_14465</name>
</gene>
<keyword evidence="3" id="KW-1133">Transmembrane helix</keyword>
<feature type="domain" description="DUF4349" evidence="5">
    <location>
        <begin position="66"/>
        <end position="277"/>
    </location>
</feature>
<keyword evidence="3" id="KW-0812">Transmembrane</keyword>
<keyword evidence="4" id="KW-0732">Signal</keyword>
<dbReference type="AlphaFoldDB" id="A0A0J6CLH8"/>
<dbReference type="InterPro" id="IPR027417">
    <property type="entry name" value="P-loop_NTPase"/>
</dbReference>
<dbReference type="STRING" id="157733.AB986_14465"/>
<keyword evidence="3" id="KW-0472">Membrane</keyword>
<proteinExistence type="predicted"/>